<evidence type="ECO:0000313" key="3">
    <source>
        <dbReference type="EMBL" id="OES46451.1"/>
    </source>
</evidence>
<dbReference type="STRING" id="1714016.BA724_14570"/>
<evidence type="ECO:0000313" key="4">
    <source>
        <dbReference type="Proteomes" id="UP000095658"/>
    </source>
</evidence>
<dbReference type="Gene3D" id="3.30.750.24">
    <property type="entry name" value="STAS domain"/>
    <property type="match status" value="1"/>
</dbReference>
<accession>A0A1E7DTQ8</accession>
<organism evidence="3 4">
    <name type="scientific">Domibacillus iocasae</name>
    <dbReference type="NCBI Taxonomy" id="1714016"/>
    <lineage>
        <taxon>Bacteria</taxon>
        <taxon>Bacillati</taxon>
        <taxon>Bacillota</taxon>
        <taxon>Bacilli</taxon>
        <taxon>Bacillales</taxon>
        <taxon>Bacillaceae</taxon>
        <taxon>Domibacillus</taxon>
    </lineage>
</organism>
<comment type="caution">
    <text evidence="3">The sequence shown here is derived from an EMBL/GenBank/DDBJ whole genome shotgun (WGS) entry which is preliminary data.</text>
</comment>
<dbReference type="RefSeq" id="WP_069936991.1">
    <property type="nucleotide sequence ID" value="NZ_MAMP01000002.1"/>
</dbReference>
<proteinExistence type="predicted"/>
<evidence type="ECO:0000256" key="1">
    <source>
        <dbReference type="ARBA" id="ARBA00022553"/>
    </source>
</evidence>
<dbReference type="PANTHER" id="PTHR33745">
    <property type="entry name" value="RSBT ANTAGONIST PROTEIN RSBS-RELATED"/>
    <property type="match status" value="1"/>
</dbReference>
<dbReference type="PROSITE" id="PS50801">
    <property type="entry name" value="STAS"/>
    <property type="match status" value="1"/>
</dbReference>
<feature type="domain" description="STAS" evidence="2">
    <location>
        <begin position="162"/>
        <end position="273"/>
    </location>
</feature>
<dbReference type="InterPro" id="IPR051932">
    <property type="entry name" value="Bact_StressResp_Reg"/>
</dbReference>
<protein>
    <recommendedName>
        <fullName evidence="2">STAS domain-containing protein</fullName>
    </recommendedName>
</protein>
<dbReference type="AlphaFoldDB" id="A0A1E7DTQ8"/>
<name>A0A1E7DTQ8_9BACI</name>
<dbReference type="Pfam" id="PF01740">
    <property type="entry name" value="STAS"/>
    <property type="match status" value="1"/>
</dbReference>
<evidence type="ECO:0000259" key="2">
    <source>
        <dbReference type="PROSITE" id="PS50801"/>
    </source>
</evidence>
<reference evidence="3 4" key="1">
    <citation type="submission" date="2016-06" db="EMBL/GenBank/DDBJ databases">
        <title>Domibacillus iocasae genome sequencing.</title>
        <authorList>
            <person name="Verma A."/>
            <person name="Pal Y."/>
            <person name="Ojha A.K."/>
            <person name="Krishnamurthi S."/>
        </authorList>
    </citation>
    <scope>NUCLEOTIDE SEQUENCE [LARGE SCALE GENOMIC DNA]</scope>
    <source>
        <strain evidence="3 4">DSM 29979</strain>
    </source>
</reference>
<dbReference type="EMBL" id="MAMP01000002">
    <property type="protein sequence ID" value="OES46451.1"/>
    <property type="molecule type" value="Genomic_DNA"/>
</dbReference>
<dbReference type="Proteomes" id="UP000095658">
    <property type="component" value="Unassembled WGS sequence"/>
</dbReference>
<dbReference type="SUPFAM" id="SSF52091">
    <property type="entry name" value="SpoIIaa-like"/>
    <property type="match status" value="1"/>
</dbReference>
<dbReference type="PANTHER" id="PTHR33745:SF3">
    <property type="entry name" value="RSBT CO-ANTAGONIST PROTEIN RSBRC"/>
    <property type="match status" value="1"/>
</dbReference>
<dbReference type="CDD" id="cd07041">
    <property type="entry name" value="STAS_RsbR_RsbS_like"/>
    <property type="match status" value="1"/>
</dbReference>
<gene>
    <name evidence="3" type="ORF">BA724_14570</name>
</gene>
<sequence>MNDEIRVLGEELIEQKEQIARIVYKKQHQTDVINEEQTETKQSLEYSIHFIQMFGDVLVAQPEKASAVKTFNNWGRNTGEIACSMGASMDEALRGTGMFRALILDTLKAKAKEKQMSIDSIFDAIAMIDPLLDEAVYAFSLSYVQYHQKTLEDSNQALLELSVPVVPITKGVAVLPLIGSMNTERAKFLMEEVLQKAAQFHLSHLLLDLSGVVTVDTMVADQIFKIINALSLLGVEASLIGIRPEVAQTMVTIGINIGEMDVKANLETALKDLQQASHLFSY</sequence>
<keyword evidence="4" id="KW-1185">Reference proteome</keyword>
<dbReference type="InterPro" id="IPR036513">
    <property type="entry name" value="STAS_dom_sf"/>
</dbReference>
<dbReference type="InterPro" id="IPR002645">
    <property type="entry name" value="STAS_dom"/>
</dbReference>
<keyword evidence="1" id="KW-0597">Phosphoprotein</keyword>